<evidence type="ECO:0000313" key="3">
    <source>
        <dbReference type="Proteomes" id="UP000253551"/>
    </source>
</evidence>
<gene>
    <name evidence="2" type="ORF">CU098_011484</name>
</gene>
<dbReference type="OrthoDB" id="10671054at2759"/>
<feature type="non-terminal residue" evidence="2">
    <location>
        <position position="1"/>
    </location>
</feature>
<keyword evidence="3" id="KW-1185">Reference proteome</keyword>
<dbReference type="Proteomes" id="UP000253551">
    <property type="component" value="Unassembled WGS sequence"/>
</dbReference>
<feature type="region of interest" description="Disordered" evidence="1">
    <location>
        <begin position="26"/>
        <end position="54"/>
    </location>
</feature>
<dbReference type="EMBL" id="PJQM01002445">
    <property type="protein sequence ID" value="RCH95311.1"/>
    <property type="molecule type" value="Genomic_DNA"/>
</dbReference>
<evidence type="ECO:0000256" key="1">
    <source>
        <dbReference type="SAM" id="MobiDB-lite"/>
    </source>
</evidence>
<dbReference type="AlphaFoldDB" id="A0A367K084"/>
<name>A0A367K084_RHIST</name>
<accession>A0A367K084</accession>
<organism evidence="2 3">
    <name type="scientific">Rhizopus stolonifer</name>
    <name type="common">Rhizopus nigricans</name>
    <dbReference type="NCBI Taxonomy" id="4846"/>
    <lineage>
        <taxon>Eukaryota</taxon>
        <taxon>Fungi</taxon>
        <taxon>Fungi incertae sedis</taxon>
        <taxon>Mucoromycota</taxon>
        <taxon>Mucoromycotina</taxon>
        <taxon>Mucoromycetes</taxon>
        <taxon>Mucorales</taxon>
        <taxon>Mucorineae</taxon>
        <taxon>Rhizopodaceae</taxon>
        <taxon>Rhizopus</taxon>
    </lineage>
</organism>
<comment type="caution">
    <text evidence="2">The sequence shown here is derived from an EMBL/GenBank/DDBJ whole genome shotgun (WGS) entry which is preliminary data.</text>
</comment>
<protein>
    <submittedName>
        <fullName evidence="2">Uncharacterized protein</fullName>
    </submittedName>
</protein>
<reference evidence="2 3" key="1">
    <citation type="journal article" date="2018" name="G3 (Bethesda)">
        <title>Phylogenetic and Phylogenomic Definition of Rhizopus Species.</title>
        <authorList>
            <person name="Gryganskyi A.P."/>
            <person name="Golan J."/>
            <person name="Dolatabadi S."/>
            <person name="Mondo S."/>
            <person name="Robb S."/>
            <person name="Idnurm A."/>
            <person name="Muszewska A."/>
            <person name="Steczkiewicz K."/>
            <person name="Masonjones S."/>
            <person name="Liao H.L."/>
            <person name="Gajdeczka M.T."/>
            <person name="Anike F."/>
            <person name="Vuek A."/>
            <person name="Anishchenko I.M."/>
            <person name="Voigt K."/>
            <person name="de Hoog G.S."/>
            <person name="Smith M.E."/>
            <person name="Heitman J."/>
            <person name="Vilgalys R."/>
            <person name="Stajich J.E."/>
        </authorList>
    </citation>
    <scope>NUCLEOTIDE SEQUENCE [LARGE SCALE GENOMIC DNA]</scope>
    <source>
        <strain evidence="2 3">LSU 92-RS-03</strain>
    </source>
</reference>
<sequence length="123" mass="14345">DEGIDISIFNFDEDDLLEEIRNEDEYEASNTFSKMSERNEPGSGKGHYKEPKKHEDESYICENSCDKLWEDTGIYIQKVLQESNCPVYESHDNNQSENIGTIFQSKNLLEWINDNVEIVNEDD</sequence>
<proteinExistence type="predicted"/>
<evidence type="ECO:0000313" key="2">
    <source>
        <dbReference type="EMBL" id="RCH95311.1"/>
    </source>
</evidence>